<evidence type="ECO:0000256" key="13">
    <source>
        <dbReference type="PIRSR" id="PIRSR000099-2"/>
    </source>
</evidence>
<dbReference type="SUPFAM" id="SSF53720">
    <property type="entry name" value="ALDH-like"/>
    <property type="match status" value="1"/>
</dbReference>
<dbReference type="Gene3D" id="1.20.5.1300">
    <property type="match status" value="1"/>
</dbReference>
<keyword evidence="8 10" id="KW-0520">NAD</keyword>
<dbReference type="HAMAP" id="MF_01024">
    <property type="entry name" value="HisD"/>
    <property type="match status" value="1"/>
</dbReference>
<dbReference type="GO" id="GO:0051287">
    <property type="term" value="F:NAD binding"/>
    <property type="evidence" value="ECO:0007669"/>
    <property type="project" value="InterPro"/>
</dbReference>
<dbReference type="FunFam" id="3.40.50.1980:FF:000001">
    <property type="entry name" value="Histidinol dehydrogenase"/>
    <property type="match status" value="1"/>
</dbReference>
<feature type="binding site" evidence="10 15">
    <location>
        <position position="437"/>
    </location>
    <ligand>
        <name>Zn(2+)</name>
        <dbReference type="ChEBI" id="CHEBI:29105"/>
    </ligand>
</feature>
<organism evidence="17 18">
    <name type="scientific">Prochlorococcus marinus str. PAC1</name>
    <dbReference type="NCBI Taxonomy" id="59924"/>
    <lineage>
        <taxon>Bacteria</taxon>
        <taxon>Bacillati</taxon>
        <taxon>Cyanobacteriota</taxon>
        <taxon>Cyanophyceae</taxon>
        <taxon>Synechococcales</taxon>
        <taxon>Prochlorococcaceae</taxon>
        <taxon>Prochlorococcus</taxon>
    </lineage>
</organism>
<evidence type="ECO:0000256" key="3">
    <source>
        <dbReference type="ARBA" id="ARBA00012965"/>
    </source>
</evidence>
<evidence type="ECO:0000256" key="5">
    <source>
        <dbReference type="ARBA" id="ARBA00022723"/>
    </source>
</evidence>
<dbReference type="InterPro" id="IPR012131">
    <property type="entry name" value="Hstdl_DH"/>
</dbReference>
<comment type="caution">
    <text evidence="17">The sequence shown here is derived from an EMBL/GenBank/DDBJ whole genome shotgun (WGS) entry which is preliminary data.</text>
</comment>
<dbReference type="InterPro" id="IPR022695">
    <property type="entry name" value="Histidinol_DH_monofunct"/>
</dbReference>
<feature type="binding site" evidence="10 14">
    <location>
        <position position="432"/>
    </location>
    <ligand>
        <name>substrate</name>
    </ligand>
</feature>
<dbReference type="GO" id="GO:0008270">
    <property type="term" value="F:zinc ion binding"/>
    <property type="evidence" value="ECO:0007669"/>
    <property type="project" value="UniProtKB-UniRule"/>
</dbReference>
<feature type="binding site" evidence="10 15">
    <location>
        <position position="276"/>
    </location>
    <ligand>
        <name>Zn(2+)</name>
        <dbReference type="ChEBI" id="CHEBI:29105"/>
    </ligand>
</feature>
<feature type="binding site" evidence="10 14">
    <location>
        <position position="279"/>
    </location>
    <ligand>
        <name>substrate</name>
    </ligand>
</feature>
<evidence type="ECO:0000313" key="17">
    <source>
        <dbReference type="EMBL" id="KGG21004.1"/>
    </source>
</evidence>
<dbReference type="PRINTS" id="PR00083">
    <property type="entry name" value="HOLDHDRGNASE"/>
</dbReference>
<dbReference type="EMBL" id="JNAX01000010">
    <property type="protein sequence ID" value="KGG21004.1"/>
    <property type="molecule type" value="Genomic_DNA"/>
</dbReference>
<keyword evidence="10" id="KW-0368">Histidine biosynthesis</keyword>
<keyword evidence="4 10" id="KW-0028">Amino-acid biosynthesis</keyword>
<gene>
    <name evidence="10" type="primary">hisD</name>
    <name evidence="17" type="ORF">EV03_0943</name>
</gene>
<dbReference type="InterPro" id="IPR016161">
    <property type="entry name" value="Ald_DH/histidinol_DH"/>
</dbReference>
<feature type="binding site" evidence="10 14">
    <location>
        <position position="345"/>
    </location>
    <ligand>
        <name>substrate</name>
    </ligand>
</feature>
<keyword evidence="5 10" id="KW-0479">Metal-binding</keyword>
<feature type="active site" description="Proton acceptor" evidence="10 12">
    <location>
        <position position="344"/>
    </location>
</feature>
<evidence type="ECO:0000313" key="18">
    <source>
        <dbReference type="Proteomes" id="UP000030392"/>
    </source>
</evidence>
<feature type="binding site" evidence="10 13">
    <location>
        <position position="146"/>
    </location>
    <ligand>
        <name>NAD(+)</name>
        <dbReference type="ChEBI" id="CHEBI:57540"/>
    </ligand>
</feature>
<feature type="binding site" evidence="10 14">
    <location>
        <position position="378"/>
    </location>
    <ligand>
        <name>substrate</name>
    </ligand>
</feature>
<accession>A0A0A2C8R7</accession>
<evidence type="ECO:0000256" key="16">
    <source>
        <dbReference type="RuleBase" id="RU004175"/>
    </source>
</evidence>
<dbReference type="GO" id="GO:0005829">
    <property type="term" value="C:cytosol"/>
    <property type="evidence" value="ECO:0007669"/>
    <property type="project" value="TreeGrafter"/>
</dbReference>
<keyword evidence="7 10" id="KW-0560">Oxidoreductase</keyword>
<dbReference type="AlphaFoldDB" id="A0A0A2C8R7"/>
<evidence type="ECO:0000256" key="1">
    <source>
        <dbReference type="ARBA" id="ARBA00003850"/>
    </source>
</evidence>
<evidence type="ECO:0000256" key="7">
    <source>
        <dbReference type="ARBA" id="ARBA00023002"/>
    </source>
</evidence>
<sequence length="449" mass="48862">MTQIINKDEVQETSSKKLTIKTANSIDQAQFELRKITERTSGTVQDEAIKVVDDILKNVRERGDEALTEYTSRFDGFLTEKFQVSSDLILKAWEETPRELQDSLLLAKKRIEKFHSLQVPKNITYTGPNGETLGRRWSPVEKAGIYVPGGRAAYPSTVLMNAIPAYVAGVNQIIMVSPANSQGEINQTVLAAAHITGINKIFRLGGAQAICALASGTESIPKVDVITGPGNIYVTLAKKKVYGKVGIDSLAGPSEILIIADQSAKLEHVASDMLAQSEHDPLASAILITTNTKLAEKLPAEINRQLINHPRLKICQESISNWGLIVLCDDLETCAQLSDTFAPEHLELLVEDPKKLSESINNAGAIFMGPWSPEAIGDYLGGPNHTLPTSGTARFAGALGVETFMKNTSLIDFSQEAFNENKNAVVQLANSEGLHSHAESIRIRDSKSF</sequence>
<dbReference type="EC" id="1.1.1.23" evidence="3 10"/>
<comment type="cofactor">
    <cofactor evidence="10 15">
        <name>Zn(2+)</name>
        <dbReference type="ChEBI" id="CHEBI:29105"/>
    </cofactor>
    <text evidence="10 15">Binds 1 zinc ion per subunit.</text>
</comment>
<comment type="function">
    <text evidence="1 10">Catalyzes the sequential NAD-dependent oxidations of L-histidinol to L-histidinaldehyde and then to L-histidine.</text>
</comment>
<evidence type="ECO:0000256" key="8">
    <source>
        <dbReference type="ARBA" id="ARBA00023027"/>
    </source>
</evidence>
<evidence type="ECO:0000256" key="12">
    <source>
        <dbReference type="PIRSR" id="PIRSR000099-1"/>
    </source>
</evidence>
<dbReference type="Pfam" id="PF00815">
    <property type="entry name" value="Histidinol_dh"/>
    <property type="match status" value="1"/>
</dbReference>
<comment type="similarity">
    <text evidence="2 10 11 16">Belongs to the histidinol dehydrogenase family.</text>
</comment>
<feature type="binding site" evidence="10 15">
    <location>
        <position position="279"/>
    </location>
    <ligand>
        <name>Zn(2+)</name>
        <dbReference type="ChEBI" id="CHEBI:29105"/>
    </ligand>
</feature>
<dbReference type="PIRSF" id="PIRSF000099">
    <property type="entry name" value="Histidinol_dh"/>
    <property type="match status" value="1"/>
</dbReference>
<dbReference type="GO" id="GO:0004399">
    <property type="term" value="F:histidinol dehydrogenase activity"/>
    <property type="evidence" value="ECO:0007669"/>
    <property type="project" value="UniProtKB-UniRule"/>
</dbReference>
<evidence type="ECO:0000256" key="6">
    <source>
        <dbReference type="ARBA" id="ARBA00022833"/>
    </source>
</evidence>
<evidence type="ECO:0000256" key="9">
    <source>
        <dbReference type="ARBA" id="ARBA00049489"/>
    </source>
</evidence>
<evidence type="ECO:0000256" key="14">
    <source>
        <dbReference type="PIRSR" id="PIRSR000099-3"/>
    </source>
</evidence>
<feature type="binding site" evidence="10 14">
    <location>
        <position position="254"/>
    </location>
    <ligand>
        <name>substrate</name>
    </ligand>
</feature>
<reference evidence="18" key="1">
    <citation type="journal article" date="2014" name="Sci. Data">
        <title>Genomes of diverse isolates of the marine cyanobacterium Prochlorococcus.</title>
        <authorList>
            <person name="Biller S."/>
            <person name="Berube P."/>
            <person name="Thompson J."/>
            <person name="Kelly L."/>
            <person name="Roggensack S."/>
            <person name="Awad L."/>
            <person name="Roache-Johnson K."/>
            <person name="Ding H."/>
            <person name="Giovannoni S.J."/>
            <person name="Moore L.R."/>
            <person name="Chisholm S.W."/>
        </authorList>
    </citation>
    <scope>NUCLEOTIDE SEQUENCE [LARGE SCALE GENOMIC DNA]</scope>
    <source>
        <strain evidence="18">PAC1</strain>
    </source>
</reference>
<name>A0A0A2C8R7_PROMR</name>
<dbReference type="NCBIfam" id="TIGR00069">
    <property type="entry name" value="hisD"/>
    <property type="match status" value="1"/>
</dbReference>
<evidence type="ECO:0000256" key="15">
    <source>
        <dbReference type="PIRSR" id="PIRSR000099-4"/>
    </source>
</evidence>
<dbReference type="FunFam" id="3.40.50.1980:FF:000026">
    <property type="entry name" value="Histidinol dehydrogenase"/>
    <property type="match status" value="1"/>
</dbReference>
<dbReference type="PANTHER" id="PTHR21256">
    <property type="entry name" value="HISTIDINOL DEHYDROGENASE HDH"/>
    <property type="match status" value="1"/>
</dbReference>
<dbReference type="Proteomes" id="UP000030392">
    <property type="component" value="Unassembled WGS sequence"/>
</dbReference>
<dbReference type="UniPathway" id="UPA00031">
    <property type="reaction ID" value="UER00014"/>
</dbReference>
<dbReference type="GO" id="GO:0000105">
    <property type="term" value="P:L-histidine biosynthetic process"/>
    <property type="evidence" value="ECO:0007669"/>
    <property type="project" value="UniProtKB-UniRule"/>
</dbReference>
<dbReference type="RefSeq" id="WP_036905611.1">
    <property type="nucleotide sequence ID" value="NZ_CP138967.1"/>
</dbReference>
<dbReference type="PANTHER" id="PTHR21256:SF2">
    <property type="entry name" value="HISTIDINE BIOSYNTHESIS TRIFUNCTIONAL PROTEIN"/>
    <property type="match status" value="1"/>
</dbReference>
<feature type="binding site" evidence="10 15">
    <location>
        <position position="378"/>
    </location>
    <ligand>
        <name>Zn(2+)</name>
        <dbReference type="ChEBI" id="CHEBI:29105"/>
    </ligand>
</feature>
<dbReference type="PROSITE" id="PS00611">
    <property type="entry name" value="HISOL_DEHYDROGENASE"/>
    <property type="match status" value="1"/>
</dbReference>
<evidence type="ECO:0000256" key="2">
    <source>
        <dbReference type="ARBA" id="ARBA00010178"/>
    </source>
</evidence>
<protein>
    <recommendedName>
        <fullName evidence="3 10">Histidinol dehydrogenase</fullName>
        <shortName evidence="10">HDH</shortName>
        <ecNumber evidence="3 10">1.1.1.23</ecNumber>
    </recommendedName>
</protein>
<dbReference type="CDD" id="cd06572">
    <property type="entry name" value="Histidinol_dh"/>
    <property type="match status" value="1"/>
</dbReference>
<feature type="binding site" evidence="10 13">
    <location>
        <position position="231"/>
    </location>
    <ligand>
        <name>NAD(+)</name>
        <dbReference type="ChEBI" id="CHEBI:57540"/>
    </ligand>
</feature>
<keyword evidence="6 10" id="KW-0862">Zinc</keyword>
<dbReference type="InterPro" id="IPR001692">
    <property type="entry name" value="Histidinol_DH_CS"/>
</dbReference>
<comment type="pathway">
    <text evidence="10">Amino-acid biosynthesis; L-histidine biosynthesis; L-histidine from 5-phospho-alpha-D-ribose 1-diphosphate: step 9/9.</text>
</comment>
<proteinExistence type="inferred from homology"/>
<feature type="binding site" evidence="10 14">
    <location>
        <position position="437"/>
    </location>
    <ligand>
        <name>substrate</name>
    </ligand>
</feature>
<evidence type="ECO:0000256" key="4">
    <source>
        <dbReference type="ARBA" id="ARBA00022605"/>
    </source>
</evidence>
<feature type="binding site" evidence="10 13">
    <location>
        <position position="208"/>
    </location>
    <ligand>
        <name>NAD(+)</name>
        <dbReference type="ChEBI" id="CHEBI:57540"/>
    </ligand>
</feature>
<feature type="binding site" evidence="10 14">
    <location>
        <position position="276"/>
    </location>
    <ligand>
        <name>substrate</name>
    </ligand>
</feature>
<comment type="catalytic activity">
    <reaction evidence="9 10">
        <text>L-histidinol + 2 NAD(+) + H2O = L-histidine + 2 NADH + 3 H(+)</text>
        <dbReference type="Rhea" id="RHEA:20641"/>
        <dbReference type="ChEBI" id="CHEBI:15377"/>
        <dbReference type="ChEBI" id="CHEBI:15378"/>
        <dbReference type="ChEBI" id="CHEBI:57540"/>
        <dbReference type="ChEBI" id="CHEBI:57595"/>
        <dbReference type="ChEBI" id="CHEBI:57699"/>
        <dbReference type="ChEBI" id="CHEBI:57945"/>
        <dbReference type="EC" id="1.1.1.23"/>
    </reaction>
</comment>
<evidence type="ECO:0000256" key="11">
    <source>
        <dbReference type="PIRNR" id="PIRNR000099"/>
    </source>
</evidence>
<evidence type="ECO:0000256" key="10">
    <source>
        <dbReference type="HAMAP-Rule" id="MF_01024"/>
    </source>
</evidence>
<feature type="active site" description="Proton acceptor" evidence="10 12">
    <location>
        <position position="345"/>
    </location>
</feature>
<dbReference type="Gene3D" id="3.40.50.1980">
    <property type="entry name" value="Nitrogenase molybdenum iron protein domain"/>
    <property type="match status" value="2"/>
</dbReference>